<dbReference type="Gene3D" id="3.30.420.10">
    <property type="entry name" value="Ribonuclease H-like superfamily/Ribonuclease H"/>
    <property type="match status" value="1"/>
</dbReference>
<dbReference type="Proteomes" id="UP000663880">
    <property type="component" value="Unassembled WGS sequence"/>
</dbReference>
<dbReference type="PANTHER" id="PTHR46060">
    <property type="entry name" value="MARINER MOS1 TRANSPOSASE-LIKE PROTEIN"/>
    <property type="match status" value="1"/>
</dbReference>
<organism evidence="1 2">
    <name type="scientific">Pieris macdunnoughi</name>
    <dbReference type="NCBI Taxonomy" id="345717"/>
    <lineage>
        <taxon>Eukaryota</taxon>
        <taxon>Metazoa</taxon>
        <taxon>Ecdysozoa</taxon>
        <taxon>Arthropoda</taxon>
        <taxon>Hexapoda</taxon>
        <taxon>Insecta</taxon>
        <taxon>Pterygota</taxon>
        <taxon>Neoptera</taxon>
        <taxon>Endopterygota</taxon>
        <taxon>Lepidoptera</taxon>
        <taxon>Glossata</taxon>
        <taxon>Ditrysia</taxon>
        <taxon>Papilionoidea</taxon>
        <taxon>Pieridae</taxon>
        <taxon>Pierinae</taxon>
        <taxon>Pieris</taxon>
    </lineage>
</organism>
<reference evidence="1" key="1">
    <citation type="submission" date="2021-02" db="EMBL/GenBank/DDBJ databases">
        <authorList>
            <person name="Steward A R."/>
        </authorList>
    </citation>
    <scope>NUCLEOTIDE SEQUENCE</scope>
</reference>
<comment type="caution">
    <text evidence="1">The sequence shown here is derived from an EMBL/GenBank/DDBJ whole genome shotgun (WGS) entry which is preliminary data.</text>
</comment>
<dbReference type="EMBL" id="CAJOBZ010000016">
    <property type="protein sequence ID" value="CAF4850963.1"/>
    <property type="molecule type" value="Genomic_DNA"/>
</dbReference>
<dbReference type="InterPro" id="IPR036397">
    <property type="entry name" value="RNaseH_sf"/>
</dbReference>
<name>A0A821S1E1_9NEOP</name>
<evidence type="ECO:0008006" key="3">
    <source>
        <dbReference type="Google" id="ProtNLM"/>
    </source>
</evidence>
<dbReference type="Gene3D" id="1.10.10.1450">
    <property type="match status" value="1"/>
</dbReference>
<dbReference type="GO" id="GO:0003676">
    <property type="term" value="F:nucleic acid binding"/>
    <property type="evidence" value="ECO:0007669"/>
    <property type="project" value="InterPro"/>
</dbReference>
<sequence length="347" mass="39777">MEKIEHRAVIKFLTKQGKNAQTILNEMETVYGEQCPSKSMIYKWHGLFKHGRESIEDDPRSGRPVEATTSDIVEKVEKIVLEDTRLKKKQLSALVGVSDTTILRILHDHLGMTKVSARWVPRMLTPLQKQQRVEASKHFLELCSDDPGSILERIVTGDETWVHHFEPESKQESMQWHKKGTPPPKKFKVSESAGKLMATVFWDCEGIILIDYKEKGRTITGEYYATILEKLKDAIKEKRRGKLTKGVLLLQDNAPVHKGKVAMAALHTHGFESLVHPPYSPDLAPSDFYLFPNLKKDLRGRKFSDDNEVKEAILAHFEGKDKKYFYDGLEKLIHRSNKCIQLKGDYI</sequence>
<dbReference type="PANTHER" id="PTHR46060:SF1">
    <property type="entry name" value="MARINER MOS1 TRANSPOSASE-LIKE PROTEIN"/>
    <property type="match status" value="1"/>
</dbReference>
<evidence type="ECO:0000313" key="1">
    <source>
        <dbReference type="EMBL" id="CAF4850963.1"/>
    </source>
</evidence>
<proteinExistence type="predicted"/>
<protein>
    <recommendedName>
        <fullName evidence="3">Transposase</fullName>
    </recommendedName>
</protein>
<dbReference type="OrthoDB" id="10017160at2759"/>
<keyword evidence="2" id="KW-1185">Reference proteome</keyword>
<dbReference type="InterPro" id="IPR052709">
    <property type="entry name" value="Transposase-MT_Hybrid"/>
</dbReference>
<evidence type="ECO:0000313" key="2">
    <source>
        <dbReference type="Proteomes" id="UP000663880"/>
    </source>
</evidence>
<dbReference type="Pfam" id="PF01359">
    <property type="entry name" value="Transposase_1"/>
    <property type="match status" value="1"/>
</dbReference>
<dbReference type="InterPro" id="IPR001888">
    <property type="entry name" value="Transposase_1"/>
</dbReference>
<gene>
    <name evidence="1" type="ORF">PMACD_LOCUS7045</name>
</gene>
<accession>A0A821S1E1</accession>
<dbReference type="AlphaFoldDB" id="A0A821S1E1"/>